<dbReference type="InterPro" id="IPR012334">
    <property type="entry name" value="Pectin_lyas_fold"/>
</dbReference>
<feature type="non-terminal residue" evidence="1">
    <location>
        <position position="83"/>
    </location>
</feature>
<name>A0A523XRP6_UNCT6</name>
<gene>
    <name evidence="1" type="ORF">E3J38_02975</name>
</gene>
<dbReference type="InterPro" id="IPR011050">
    <property type="entry name" value="Pectin_lyase_fold/virulence"/>
</dbReference>
<organism evidence="1 2">
    <name type="scientific">candidate division TA06 bacterium</name>
    <dbReference type="NCBI Taxonomy" id="2250710"/>
    <lineage>
        <taxon>Bacteria</taxon>
        <taxon>Bacteria division TA06</taxon>
    </lineage>
</organism>
<dbReference type="SUPFAM" id="SSF51126">
    <property type="entry name" value="Pectin lyase-like"/>
    <property type="match status" value="1"/>
</dbReference>
<protein>
    <recommendedName>
        <fullName evidence="3">DUF1565 domain-containing protein</fullName>
    </recommendedName>
</protein>
<dbReference type="Gene3D" id="2.160.20.10">
    <property type="entry name" value="Single-stranded right-handed beta-helix, Pectin lyase-like"/>
    <property type="match status" value="1"/>
</dbReference>
<dbReference type="AlphaFoldDB" id="A0A523XRP6"/>
<reference evidence="1 2" key="1">
    <citation type="submission" date="2019-03" db="EMBL/GenBank/DDBJ databases">
        <title>Metabolic potential of uncultured bacteria and archaea associated with petroleum seepage in deep-sea sediments.</title>
        <authorList>
            <person name="Dong X."/>
            <person name="Hubert C."/>
        </authorList>
    </citation>
    <scope>NUCLEOTIDE SEQUENCE [LARGE SCALE GENOMIC DNA]</scope>
    <source>
        <strain evidence="1">E29_bin36</strain>
    </source>
</reference>
<evidence type="ECO:0000313" key="1">
    <source>
        <dbReference type="EMBL" id="TET81976.1"/>
    </source>
</evidence>
<comment type="caution">
    <text evidence="1">The sequence shown here is derived from an EMBL/GenBank/DDBJ whole genome shotgun (WGS) entry which is preliminary data.</text>
</comment>
<evidence type="ECO:0000313" key="2">
    <source>
        <dbReference type="Proteomes" id="UP000315534"/>
    </source>
</evidence>
<sequence>MKTRMTAWKKTQWRSLNQISNKLLVAFVILLLGIEAAASVLNVPSDYPTIQEAIDAASRGDTVKVGPGIYYENVRISKRLVLR</sequence>
<dbReference type="EMBL" id="SOIP01000182">
    <property type="protein sequence ID" value="TET81976.1"/>
    <property type="molecule type" value="Genomic_DNA"/>
</dbReference>
<accession>A0A523XRP6</accession>
<proteinExistence type="predicted"/>
<evidence type="ECO:0008006" key="3">
    <source>
        <dbReference type="Google" id="ProtNLM"/>
    </source>
</evidence>
<dbReference type="Proteomes" id="UP000315534">
    <property type="component" value="Unassembled WGS sequence"/>
</dbReference>